<dbReference type="EMBL" id="LS483250">
    <property type="protein sequence ID" value="SQD77009.1"/>
    <property type="molecule type" value="Genomic_DNA"/>
</dbReference>
<accession>A0A330LK67</accession>
<name>A0A330LK67_9GAMM</name>
<sequence length="154" mass="17162">MYNLKIESMTKSIVDETSVKIEENVEPILVRELVPVAKQCSECQAEFGCGVASAIEQGGCWCQDLPAIMPLGTLSDCLCKACLAKVIGVEINKQLDAAGSPKARLALAEPYRHQTELVENIDFTIEDGRYVFSEWYHLKRARCCGNDCRHCVYK</sequence>
<evidence type="ECO:0008006" key="3">
    <source>
        <dbReference type="Google" id="ProtNLM"/>
    </source>
</evidence>
<keyword evidence="2" id="KW-1185">Reference proteome</keyword>
<dbReference type="Pfam" id="PF17653">
    <property type="entry name" value="DUF5522"/>
    <property type="match status" value="1"/>
</dbReference>
<organism evidence="1 2">
    <name type="scientific">Moritella yayanosii</name>
    <dbReference type="NCBI Taxonomy" id="69539"/>
    <lineage>
        <taxon>Bacteria</taxon>
        <taxon>Pseudomonadati</taxon>
        <taxon>Pseudomonadota</taxon>
        <taxon>Gammaproteobacteria</taxon>
        <taxon>Alteromonadales</taxon>
        <taxon>Moritellaceae</taxon>
        <taxon>Moritella</taxon>
    </lineage>
</organism>
<dbReference type="Proteomes" id="UP000250163">
    <property type="component" value="Chromosome MORIYA"/>
</dbReference>
<dbReference type="KEGG" id="mya:MORIYA_0531"/>
<reference evidence="2" key="1">
    <citation type="submission" date="2018-05" db="EMBL/GenBank/DDBJ databases">
        <authorList>
            <person name="Cea G.-C."/>
            <person name="William W."/>
        </authorList>
    </citation>
    <scope>NUCLEOTIDE SEQUENCE [LARGE SCALE GENOMIC DNA]</scope>
    <source>
        <strain evidence="2">DB21MT 5</strain>
    </source>
</reference>
<gene>
    <name evidence="1" type="ORF">MORIYA_0531</name>
</gene>
<protein>
    <recommendedName>
        <fullName evidence="3">Orphan protein</fullName>
    </recommendedName>
</protein>
<proteinExistence type="predicted"/>
<evidence type="ECO:0000313" key="1">
    <source>
        <dbReference type="EMBL" id="SQD77009.1"/>
    </source>
</evidence>
<dbReference type="AlphaFoldDB" id="A0A330LK67"/>
<evidence type="ECO:0000313" key="2">
    <source>
        <dbReference type="Proteomes" id="UP000250163"/>
    </source>
</evidence>
<dbReference type="OrthoDB" id="9800168at2"/>
<dbReference type="InterPro" id="IPR040807">
    <property type="entry name" value="DUF5522"/>
</dbReference>